<dbReference type="PANTHER" id="PTHR45738">
    <property type="entry name" value="POLYPHOSPHOINOSITIDE PHOSPHATASE"/>
    <property type="match status" value="1"/>
</dbReference>
<dbReference type="InterPro" id="IPR002013">
    <property type="entry name" value="SAC_dom"/>
</dbReference>
<comment type="subcellular location">
    <subcellularLocation>
        <location evidence="1">Endomembrane system</location>
    </subcellularLocation>
</comment>
<dbReference type="Proteomes" id="UP000823046">
    <property type="component" value="Unassembled WGS sequence"/>
</dbReference>
<keyword evidence="7" id="KW-1185">Reference proteome</keyword>
<feature type="region of interest" description="Disordered" evidence="4">
    <location>
        <begin position="356"/>
        <end position="377"/>
    </location>
</feature>
<comment type="caution">
    <text evidence="6">The sequence shown here is derived from an EMBL/GenBank/DDBJ whole genome shotgun (WGS) entry which is preliminary data.</text>
</comment>
<evidence type="ECO:0000313" key="7">
    <source>
        <dbReference type="Proteomes" id="UP000823046"/>
    </source>
</evidence>
<keyword evidence="3" id="KW-0472">Membrane</keyword>
<evidence type="ECO:0000259" key="5">
    <source>
        <dbReference type="PROSITE" id="PS50275"/>
    </source>
</evidence>
<dbReference type="PANTHER" id="PTHR45738:SF5">
    <property type="entry name" value="POLYPHOSPHOINOSITIDE PHOSPHATASE"/>
    <property type="match status" value="1"/>
</dbReference>
<evidence type="ECO:0000256" key="2">
    <source>
        <dbReference type="ARBA" id="ARBA00022801"/>
    </source>
</evidence>
<dbReference type="EMBL" id="JADAQX010000516">
    <property type="protein sequence ID" value="KAF8820013.1"/>
    <property type="molecule type" value="Genomic_DNA"/>
</dbReference>
<reference evidence="6 7" key="1">
    <citation type="journal article" date="2020" name="bioRxiv">
        <title>Metabolic contributions of an alphaproteobacterial endosymbiont in the apicomplexan Cardiosporidium cionae.</title>
        <authorList>
            <person name="Hunter E.S."/>
            <person name="Paight C.J."/>
            <person name="Lane C.E."/>
        </authorList>
    </citation>
    <scope>NUCLEOTIDE SEQUENCE [LARGE SCALE GENOMIC DNA]</scope>
    <source>
        <strain evidence="6">ESH_2018</strain>
    </source>
</reference>
<feature type="non-terminal residue" evidence="6">
    <location>
        <position position="377"/>
    </location>
</feature>
<organism evidence="6 7">
    <name type="scientific">Cardiosporidium cionae</name>
    <dbReference type="NCBI Taxonomy" id="476202"/>
    <lineage>
        <taxon>Eukaryota</taxon>
        <taxon>Sar</taxon>
        <taxon>Alveolata</taxon>
        <taxon>Apicomplexa</taxon>
        <taxon>Aconoidasida</taxon>
        <taxon>Nephromycida</taxon>
        <taxon>Cardiosporidium</taxon>
    </lineage>
</organism>
<sequence>MLQKVGFFYSVGASYQPIRVQNGIIRTNCVDCLDRTNVAQFFMGREALIHQLAILAYLPEPHLDEDSQIVDILHELYELLGDHLSIQYGGSSAHKKYTRERPRMMKHSKEFLTSIQRHYRNSFTDLEKQHSTNLFLGILQPKIFPHQWLRNSDEWLHQAVIVDQYDAGYWWVAPLQFFFNSLRILYALPAPMKIRYFPLVAFEADAPRWFALYGGSEALFSSLQQKSLGEKKKWPLLGSPQSLEGNRRPSEEDIQSASINLLTLYTYTPWLEVAASTWRKHDGEEVVGSSSVTARISFTNGSTLNQSNMISPLLDEMDAISSSMPVVDIFCDKSECQTVSGGERGRVEERILSSSSVEANLPLEKDERPPLDDFPAT</sequence>
<feature type="domain" description="SAC" evidence="5">
    <location>
        <begin position="1"/>
        <end position="90"/>
    </location>
</feature>
<protein>
    <submittedName>
        <fullName evidence="6">SacI domain-containing protein</fullName>
    </submittedName>
</protein>
<gene>
    <name evidence="6" type="ORF">IE077_003687</name>
</gene>
<keyword evidence="2" id="KW-0378">Hydrolase</keyword>
<name>A0ABQ7J7P1_9APIC</name>
<dbReference type="InterPro" id="IPR043573">
    <property type="entry name" value="Fig4-like"/>
</dbReference>
<evidence type="ECO:0000313" key="6">
    <source>
        <dbReference type="EMBL" id="KAF8820013.1"/>
    </source>
</evidence>
<proteinExistence type="predicted"/>
<dbReference type="PROSITE" id="PS50275">
    <property type="entry name" value="SAC"/>
    <property type="match status" value="1"/>
</dbReference>
<accession>A0ABQ7J7P1</accession>
<evidence type="ECO:0000256" key="1">
    <source>
        <dbReference type="ARBA" id="ARBA00004308"/>
    </source>
</evidence>
<evidence type="ECO:0000256" key="4">
    <source>
        <dbReference type="SAM" id="MobiDB-lite"/>
    </source>
</evidence>
<evidence type="ECO:0000256" key="3">
    <source>
        <dbReference type="ARBA" id="ARBA00023136"/>
    </source>
</evidence>